<evidence type="ECO:0000313" key="2">
    <source>
        <dbReference type="Proteomes" id="UP000046392"/>
    </source>
</evidence>
<name>A0A0N5CF52_STREA</name>
<keyword evidence="2" id="KW-1185">Reference proteome</keyword>
<evidence type="ECO:0000313" key="3">
    <source>
        <dbReference type="WBParaSite" id="SPAL_0001648900.1"/>
    </source>
</evidence>
<keyword evidence="1" id="KW-0472">Membrane</keyword>
<proteinExistence type="predicted"/>
<sequence>MIGRSLLATNLVRKSLSTSVKRQFHKGTDSTPPMRFVPIYQRIALYFMICGAVLSYPTYVFTNMDNFRPRPDYSFSPEVVEELNTRKAARKA</sequence>
<dbReference type="AlphaFoldDB" id="A0A0N5CF52"/>
<dbReference type="STRING" id="174720.A0A0N5CF52"/>
<keyword evidence="1" id="KW-1133">Transmembrane helix</keyword>
<keyword evidence="1" id="KW-0812">Transmembrane</keyword>
<feature type="transmembrane region" description="Helical" evidence="1">
    <location>
        <begin position="43"/>
        <end position="61"/>
    </location>
</feature>
<reference evidence="3" key="1">
    <citation type="submission" date="2017-02" db="UniProtKB">
        <authorList>
            <consortium name="WormBaseParasite"/>
        </authorList>
    </citation>
    <scope>IDENTIFICATION</scope>
</reference>
<organism evidence="2 3">
    <name type="scientific">Strongyloides papillosus</name>
    <name type="common">Intestinal threadworm</name>
    <dbReference type="NCBI Taxonomy" id="174720"/>
    <lineage>
        <taxon>Eukaryota</taxon>
        <taxon>Metazoa</taxon>
        <taxon>Ecdysozoa</taxon>
        <taxon>Nematoda</taxon>
        <taxon>Chromadorea</taxon>
        <taxon>Rhabditida</taxon>
        <taxon>Tylenchina</taxon>
        <taxon>Panagrolaimomorpha</taxon>
        <taxon>Strongyloidoidea</taxon>
        <taxon>Strongyloididae</taxon>
        <taxon>Strongyloides</taxon>
    </lineage>
</organism>
<dbReference type="WBParaSite" id="SPAL_0001648900.1">
    <property type="protein sequence ID" value="SPAL_0001648900.1"/>
    <property type="gene ID" value="SPAL_0001648900"/>
</dbReference>
<protein>
    <submittedName>
        <fullName evidence="3">Cytochrome c oxidase assembly protein COX16, mitochondrial</fullName>
    </submittedName>
</protein>
<evidence type="ECO:0000256" key="1">
    <source>
        <dbReference type="SAM" id="Phobius"/>
    </source>
</evidence>
<dbReference type="Proteomes" id="UP000046392">
    <property type="component" value="Unplaced"/>
</dbReference>
<accession>A0A0N5CF52</accession>